<dbReference type="PANTHER" id="PTHR43696">
    <property type="entry name" value="COILED-COIL DOMAIN-CONTAINING PROTEIN 157"/>
    <property type="match status" value="1"/>
</dbReference>
<evidence type="ECO:0000256" key="1">
    <source>
        <dbReference type="SAM" id="Coils"/>
    </source>
</evidence>
<dbReference type="PANTHER" id="PTHR43696:SF9">
    <property type="entry name" value="COILED-COIL DOMAIN-CONTAINING PROTEIN 157"/>
    <property type="match status" value="1"/>
</dbReference>
<feature type="compositionally biased region" description="Polar residues" evidence="2">
    <location>
        <begin position="666"/>
        <end position="677"/>
    </location>
</feature>
<reference evidence="3" key="2">
    <citation type="journal article" date="2021" name="Genome Biol. Evol.">
        <title>Developing a high-quality reference genome for a parasitic bivalve with doubly uniparental inheritance (Bivalvia: Unionida).</title>
        <authorList>
            <person name="Smith C.H."/>
        </authorList>
    </citation>
    <scope>NUCLEOTIDE SEQUENCE</scope>
    <source>
        <strain evidence="3">CHS0354</strain>
        <tissue evidence="3">Mantle</tissue>
    </source>
</reference>
<keyword evidence="4" id="KW-1185">Reference proteome</keyword>
<organism evidence="3 4">
    <name type="scientific">Potamilus streckersoni</name>
    <dbReference type="NCBI Taxonomy" id="2493646"/>
    <lineage>
        <taxon>Eukaryota</taxon>
        <taxon>Metazoa</taxon>
        <taxon>Spiralia</taxon>
        <taxon>Lophotrochozoa</taxon>
        <taxon>Mollusca</taxon>
        <taxon>Bivalvia</taxon>
        <taxon>Autobranchia</taxon>
        <taxon>Heteroconchia</taxon>
        <taxon>Palaeoheterodonta</taxon>
        <taxon>Unionida</taxon>
        <taxon>Unionoidea</taxon>
        <taxon>Unionidae</taxon>
        <taxon>Ambleminae</taxon>
        <taxon>Lampsilini</taxon>
        <taxon>Potamilus</taxon>
    </lineage>
</organism>
<feature type="coiled-coil region" evidence="1">
    <location>
        <begin position="288"/>
        <end position="322"/>
    </location>
</feature>
<evidence type="ECO:0008006" key="5">
    <source>
        <dbReference type="Google" id="ProtNLM"/>
    </source>
</evidence>
<feature type="compositionally biased region" description="Low complexity" evidence="2">
    <location>
        <begin position="736"/>
        <end position="745"/>
    </location>
</feature>
<feature type="region of interest" description="Disordered" evidence="2">
    <location>
        <begin position="736"/>
        <end position="760"/>
    </location>
</feature>
<proteinExistence type="predicted"/>
<dbReference type="Proteomes" id="UP001195483">
    <property type="component" value="Unassembled WGS sequence"/>
</dbReference>
<gene>
    <name evidence="3" type="ORF">CHS0354_003018</name>
</gene>
<reference evidence="3" key="1">
    <citation type="journal article" date="2021" name="Genome Biol. Evol.">
        <title>A High-Quality Reference Genome for a Parasitic Bivalve with Doubly Uniparental Inheritance (Bivalvia: Unionida).</title>
        <authorList>
            <person name="Smith C.H."/>
        </authorList>
    </citation>
    <scope>NUCLEOTIDE SEQUENCE</scope>
    <source>
        <strain evidence="3">CHS0354</strain>
    </source>
</reference>
<comment type="caution">
    <text evidence="3">The sequence shown here is derived from an EMBL/GenBank/DDBJ whole genome shotgun (WGS) entry which is preliminary data.</text>
</comment>
<name>A0AAE0SYE0_9BIVA</name>
<evidence type="ECO:0000256" key="2">
    <source>
        <dbReference type="SAM" id="MobiDB-lite"/>
    </source>
</evidence>
<dbReference type="EMBL" id="JAEAOA010000242">
    <property type="protein sequence ID" value="KAK3600221.1"/>
    <property type="molecule type" value="Genomic_DNA"/>
</dbReference>
<feature type="region of interest" description="Disordered" evidence="2">
    <location>
        <begin position="427"/>
        <end position="450"/>
    </location>
</feature>
<feature type="compositionally biased region" description="Low complexity" evidence="2">
    <location>
        <begin position="698"/>
        <end position="711"/>
    </location>
</feature>
<feature type="region of interest" description="Disordered" evidence="2">
    <location>
        <begin position="640"/>
        <end position="713"/>
    </location>
</feature>
<evidence type="ECO:0000313" key="4">
    <source>
        <dbReference type="Proteomes" id="UP001195483"/>
    </source>
</evidence>
<dbReference type="InterPro" id="IPR029681">
    <property type="entry name" value="CCDC157"/>
</dbReference>
<protein>
    <recommendedName>
        <fullName evidence="5">Coiled-coil domain-containing protein 157</fullName>
    </recommendedName>
</protein>
<reference evidence="3" key="3">
    <citation type="submission" date="2023-05" db="EMBL/GenBank/DDBJ databases">
        <authorList>
            <person name="Smith C.H."/>
        </authorList>
    </citation>
    <scope>NUCLEOTIDE SEQUENCE</scope>
    <source>
        <strain evidence="3">CHS0354</strain>
        <tissue evidence="3">Mantle</tissue>
    </source>
</reference>
<keyword evidence="1" id="KW-0175">Coiled coil</keyword>
<accession>A0AAE0SYE0</accession>
<sequence>MVDMLGARAVIESLRSDVRDVQSVIVDAFSRCGPVKRPSWKFPDKVSCEVDITDLLEFYDYSDDEEERQVAHIALYELLIDRLVLLLQCTTLFTNQISMLTKVDGDSILHKESSIGLVAKRYWSDLVKMQSAVQKTVADSKLQSRKISELENSINQVHHNRNDNRPKTAGFRGLIPPNRAEAMLGVSFDPENLHKYSASLAKDEYNKSCQTNDTVFTPCESCSYVQKCFRQTGDTVISICQSQQLPSCLQKFRPLVADHDWLTASDIARWSTEQQKDMTRISKHMENLTLTVKSLKEYEEKCKKLEKRVSTFDREMQREKDERSEMHHTYERKIRDMESNHEKNLELERHEKDMLKLSKSDLEKLLEKHKFELEEKLHILKELEKTKCTLEVELSENRTNAEEVHRLERDMSDLRLKLDDISAKMESSAKELSREQAKNKSASKHNQNIQSKQEALLQRVDTLDQENVELRDQVAALEEEKESIEESLKKAKNDVEQWMKTVKDKEAQVEQLQSEKDRLEESISSLQSTIETLQEKLEEEKEKERLLVEYPDLNGPVSRDIAGTGDIVLDMENQVKANNSRINLLEEQNEGLRNSIKKILAIQRQQPLHYLDPEPQPKQAKYVKTGPVLLWKTTEVEKHISENRNKNSNNLTLENAGDLPKEKSKTQSPNQPPSTGNAEEFLVGHSVRPSSAKKDGSSARSRPSSGKSAGKMVMVPVNTTSISAYMQIKRAGKLNLNSGNSPLNSTASKPPTGKSPVNVPKVDAEYSPSDMFVCDRCDKMYTRARDLEIHKSYCTS</sequence>
<dbReference type="AlphaFoldDB" id="A0AAE0SYE0"/>
<feature type="compositionally biased region" description="Basic and acidic residues" evidence="2">
    <location>
        <begin position="427"/>
        <end position="438"/>
    </location>
</feature>
<evidence type="ECO:0000313" key="3">
    <source>
        <dbReference type="EMBL" id="KAK3600221.1"/>
    </source>
</evidence>